<reference evidence="8 9" key="1">
    <citation type="submission" date="2017-11" db="EMBL/GenBank/DDBJ databases">
        <title>Isolation and Characterization of Family Methanocellaceae Species from Potential Methane Hydrate Area Offshore Southwestern Taiwan.</title>
        <authorList>
            <person name="Zhang W.-L."/>
            <person name="Chen W.-C."/>
            <person name="Lai M.-C."/>
            <person name="Chen S.-C."/>
        </authorList>
    </citation>
    <scope>NUCLEOTIDE SEQUENCE [LARGE SCALE GENOMIC DNA]</scope>
    <source>
        <strain evidence="8 9">CWC-04</strain>
    </source>
</reference>
<dbReference type="InterPro" id="IPR011051">
    <property type="entry name" value="RmlC_Cupin_sf"/>
</dbReference>
<evidence type="ECO:0000256" key="4">
    <source>
        <dbReference type="ARBA" id="ARBA00022432"/>
    </source>
</evidence>
<keyword evidence="5" id="KW-0324">Glycolysis</keyword>
<dbReference type="Gene3D" id="2.60.120.10">
    <property type="entry name" value="Jelly Rolls"/>
    <property type="match status" value="1"/>
</dbReference>
<dbReference type="CDD" id="cd02218">
    <property type="entry name" value="cupin_PGI"/>
    <property type="match status" value="1"/>
</dbReference>
<dbReference type="SUPFAM" id="SSF51182">
    <property type="entry name" value="RmlC-like cupins"/>
    <property type="match status" value="1"/>
</dbReference>
<gene>
    <name evidence="8" type="ORF">CUJ83_06955</name>
</gene>
<sequence length="232" mass="26957">MTDVIYDIEWLKNAPDMELYYMYRDVHMSRQDHSIILDNGLRYDITVIPPARLGSEFIKTAGHYHPYKGDTGYTFPEVYEVLKGKAHYLLQKCEGGRMADVVMIEAVEGDKVIIPPNYGHVTINPSNKELKMANWVSRNFESIYEPYKKCGGAAYYELTDGRLIKNARCDQVPEIRYLKPTNYSKVGFAKGKEMYGLVRDPGKLEYLNYPEKYDWLWEEVLSDKNRAEPPML</sequence>
<dbReference type="GO" id="GO:0006094">
    <property type="term" value="P:gluconeogenesis"/>
    <property type="evidence" value="ECO:0007669"/>
    <property type="project" value="UniProtKB-KW"/>
</dbReference>
<dbReference type="EMBL" id="PGCK01000005">
    <property type="protein sequence ID" value="MCD1294736.1"/>
    <property type="molecule type" value="Genomic_DNA"/>
</dbReference>
<keyword evidence="9" id="KW-1185">Reference proteome</keyword>
<evidence type="ECO:0000313" key="8">
    <source>
        <dbReference type="EMBL" id="MCD1294736.1"/>
    </source>
</evidence>
<comment type="catalytic activity">
    <reaction evidence="6">
        <text>alpha-D-glucose 6-phosphate = beta-D-fructose 6-phosphate</text>
        <dbReference type="Rhea" id="RHEA:11816"/>
        <dbReference type="ChEBI" id="CHEBI:57634"/>
        <dbReference type="ChEBI" id="CHEBI:58225"/>
        <dbReference type="EC" id="5.3.1.9"/>
    </reaction>
</comment>
<dbReference type="Pfam" id="PF06560">
    <property type="entry name" value="GPI"/>
    <property type="match status" value="1"/>
</dbReference>
<protein>
    <recommendedName>
        <fullName evidence="3">glucose-6-phosphate isomerase</fullName>
        <ecNumber evidence="3">5.3.1.9</ecNumber>
    </recommendedName>
</protein>
<proteinExistence type="inferred from homology"/>
<comment type="similarity">
    <text evidence="2">Belongs to the archaeal-type GPI family.</text>
</comment>
<evidence type="ECO:0000256" key="5">
    <source>
        <dbReference type="ARBA" id="ARBA00023152"/>
    </source>
</evidence>
<evidence type="ECO:0000256" key="3">
    <source>
        <dbReference type="ARBA" id="ARBA00011952"/>
    </source>
</evidence>
<dbReference type="InterPro" id="IPR014710">
    <property type="entry name" value="RmlC-like_jellyroll"/>
</dbReference>
<dbReference type="GO" id="GO:0004347">
    <property type="term" value="F:glucose-6-phosphate isomerase activity"/>
    <property type="evidence" value="ECO:0007669"/>
    <property type="project" value="UniProtKB-EC"/>
</dbReference>
<name>A0AAP2RBX8_9EURY</name>
<evidence type="ECO:0000256" key="1">
    <source>
        <dbReference type="ARBA" id="ARBA00004926"/>
    </source>
</evidence>
<dbReference type="InterPro" id="IPR010551">
    <property type="entry name" value="G6P_isomerase_prok"/>
</dbReference>
<evidence type="ECO:0000256" key="2">
    <source>
        <dbReference type="ARBA" id="ARBA00006542"/>
    </source>
</evidence>
<dbReference type="GO" id="GO:0005737">
    <property type="term" value="C:cytoplasm"/>
    <property type="evidence" value="ECO:0007669"/>
    <property type="project" value="InterPro"/>
</dbReference>
<comment type="caution">
    <text evidence="8">The sequence shown here is derived from an EMBL/GenBank/DDBJ whole genome shotgun (WGS) entry which is preliminary data.</text>
</comment>
<accession>A0AAP2RBX8</accession>
<keyword evidence="8" id="KW-0413">Isomerase</keyword>
<dbReference type="EC" id="5.3.1.9" evidence="3"/>
<organism evidence="8 9">
    <name type="scientific">Methanooceanicella nereidis</name>
    <dbReference type="NCBI Taxonomy" id="2052831"/>
    <lineage>
        <taxon>Archaea</taxon>
        <taxon>Methanobacteriati</taxon>
        <taxon>Methanobacteriota</taxon>
        <taxon>Stenosarchaea group</taxon>
        <taxon>Methanomicrobia</taxon>
        <taxon>Methanocellales</taxon>
        <taxon>Methanocellaceae</taxon>
        <taxon>Methanooceanicella</taxon>
    </lineage>
</organism>
<evidence type="ECO:0000256" key="6">
    <source>
        <dbReference type="ARBA" id="ARBA00029321"/>
    </source>
</evidence>
<keyword evidence="4" id="KW-0312">Gluconeogenesis</keyword>
<evidence type="ECO:0000259" key="7">
    <source>
        <dbReference type="Pfam" id="PF06560"/>
    </source>
</evidence>
<feature type="domain" description="Glucose-6-phosphate isomerase prokaryote" evidence="7">
    <location>
        <begin position="12"/>
        <end position="173"/>
    </location>
</feature>
<evidence type="ECO:0000313" key="9">
    <source>
        <dbReference type="Proteomes" id="UP001320159"/>
    </source>
</evidence>
<dbReference type="AlphaFoldDB" id="A0AAP2RBX8"/>
<dbReference type="GO" id="GO:0006096">
    <property type="term" value="P:glycolytic process"/>
    <property type="evidence" value="ECO:0007669"/>
    <property type="project" value="UniProtKB-KW"/>
</dbReference>
<comment type="pathway">
    <text evidence="1">Carbohydrate degradation; glycolysis; D-glyceraldehyde 3-phosphate and glycerone phosphate from D-glucose: step 2/4.</text>
</comment>
<dbReference type="Proteomes" id="UP001320159">
    <property type="component" value="Unassembled WGS sequence"/>
</dbReference>